<protein>
    <submittedName>
        <fullName evidence="1">Uncharacterized protein</fullName>
    </submittedName>
</protein>
<proteinExistence type="predicted"/>
<reference evidence="1" key="1">
    <citation type="submission" date="2024-04" db="EMBL/GenBank/DDBJ databases">
        <authorList>
            <consortium name="Molecular Ecology Group"/>
        </authorList>
    </citation>
    <scope>NUCLEOTIDE SEQUENCE</scope>
</reference>
<dbReference type="AlphaFoldDB" id="A0AAV2P9V8"/>
<name>A0AAV2P9V8_9HYME</name>
<gene>
    <name evidence="1" type="ORF">LPLAT_LOCUS13473</name>
</gene>
<sequence>MTRVRNSDRQKALFIPPFRRKFREASSDETGTESFYGGNFCEISDDHAPLTVFEVHFMNASYRISLLYCCILMVTSALSLKRGYGGYRSAEPLRLVFYPRRSHLNRQCTP</sequence>
<evidence type="ECO:0000313" key="2">
    <source>
        <dbReference type="Proteomes" id="UP001497644"/>
    </source>
</evidence>
<keyword evidence="2" id="KW-1185">Reference proteome</keyword>
<accession>A0AAV2P9V8</accession>
<dbReference type="EMBL" id="OZ034831">
    <property type="protein sequence ID" value="CAL1688405.1"/>
    <property type="molecule type" value="Genomic_DNA"/>
</dbReference>
<organism evidence="1 2">
    <name type="scientific">Lasius platythorax</name>
    <dbReference type="NCBI Taxonomy" id="488582"/>
    <lineage>
        <taxon>Eukaryota</taxon>
        <taxon>Metazoa</taxon>
        <taxon>Ecdysozoa</taxon>
        <taxon>Arthropoda</taxon>
        <taxon>Hexapoda</taxon>
        <taxon>Insecta</taxon>
        <taxon>Pterygota</taxon>
        <taxon>Neoptera</taxon>
        <taxon>Endopterygota</taxon>
        <taxon>Hymenoptera</taxon>
        <taxon>Apocrita</taxon>
        <taxon>Aculeata</taxon>
        <taxon>Formicoidea</taxon>
        <taxon>Formicidae</taxon>
        <taxon>Formicinae</taxon>
        <taxon>Lasius</taxon>
        <taxon>Lasius</taxon>
    </lineage>
</organism>
<dbReference type="Proteomes" id="UP001497644">
    <property type="component" value="Chromosome 8"/>
</dbReference>
<evidence type="ECO:0000313" key="1">
    <source>
        <dbReference type="EMBL" id="CAL1688405.1"/>
    </source>
</evidence>